<reference key="2">
    <citation type="submission" date="2011-04" db="EMBL/GenBank/DDBJ databases">
        <title>Complete sequence of chromosome of Haliscomenobacter hydrossis DSM 1100.</title>
        <authorList>
            <consortium name="US DOE Joint Genome Institute (JGI-PGF)"/>
            <person name="Lucas S."/>
            <person name="Han J."/>
            <person name="Lapidus A."/>
            <person name="Bruce D."/>
            <person name="Goodwin L."/>
            <person name="Pitluck S."/>
            <person name="Peters L."/>
            <person name="Kyrpides N."/>
            <person name="Mavromatis K."/>
            <person name="Ivanova N."/>
            <person name="Ovchinnikova G."/>
            <person name="Pagani I."/>
            <person name="Daligault H."/>
            <person name="Detter J.C."/>
            <person name="Han C."/>
            <person name="Land M."/>
            <person name="Hauser L."/>
            <person name="Markowitz V."/>
            <person name="Cheng J.-F."/>
            <person name="Hugenholtz P."/>
            <person name="Woyke T."/>
            <person name="Wu D."/>
            <person name="Verbarg S."/>
            <person name="Frueling A."/>
            <person name="Brambilla E."/>
            <person name="Klenk H.-P."/>
            <person name="Eisen J.A."/>
        </authorList>
    </citation>
    <scope>NUCLEOTIDE SEQUENCE</scope>
    <source>
        <strain>DSM 1100</strain>
    </source>
</reference>
<dbReference type="InterPro" id="IPR006140">
    <property type="entry name" value="D-isomer_DH_NAD-bd"/>
</dbReference>
<dbReference type="eggNOG" id="COG0111">
    <property type="taxonomic scope" value="Bacteria"/>
</dbReference>
<comment type="similarity">
    <text evidence="1 4">Belongs to the D-isomer specific 2-hydroxyacid dehydrogenase family.</text>
</comment>
<dbReference type="OrthoDB" id="9777288at2"/>
<dbReference type="SUPFAM" id="SSF51735">
    <property type="entry name" value="NAD(P)-binding Rossmann-fold domains"/>
    <property type="match status" value="1"/>
</dbReference>
<evidence type="ECO:0000256" key="4">
    <source>
        <dbReference type="RuleBase" id="RU003719"/>
    </source>
</evidence>
<dbReference type="InterPro" id="IPR006139">
    <property type="entry name" value="D-isomer_2_OHA_DH_cat_dom"/>
</dbReference>
<evidence type="ECO:0000313" key="7">
    <source>
        <dbReference type="EMBL" id="AEE53376.1"/>
    </source>
</evidence>
<dbReference type="RefSeq" id="WP_013767906.1">
    <property type="nucleotide sequence ID" value="NC_015510.1"/>
</dbReference>
<organism evidence="7 8">
    <name type="scientific">Haliscomenobacter hydrossis (strain ATCC 27775 / DSM 1100 / LMG 10767 / O)</name>
    <dbReference type="NCBI Taxonomy" id="760192"/>
    <lineage>
        <taxon>Bacteria</taxon>
        <taxon>Pseudomonadati</taxon>
        <taxon>Bacteroidota</taxon>
        <taxon>Saprospiria</taxon>
        <taxon>Saprospirales</taxon>
        <taxon>Haliscomenobacteraceae</taxon>
        <taxon>Haliscomenobacter</taxon>
    </lineage>
</organism>
<dbReference type="InterPro" id="IPR029753">
    <property type="entry name" value="D-isomer_DH_CS"/>
</dbReference>
<dbReference type="EC" id="1.1.1.95" evidence="7"/>
<dbReference type="PANTHER" id="PTHR42789:SF1">
    <property type="entry name" value="D-ISOMER SPECIFIC 2-HYDROXYACID DEHYDROGENASE FAMILY PROTEIN (AFU_ORTHOLOGUE AFUA_6G10090)"/>
    <property type="match status" value="1"/>
</dbReference>
<dbReference type="PROSITE" id="PS00670">
    <property type="entry name" value="D_2_HYDROXYACID_DH_2"/>
    <property type="match status" value="1"/>
</dbReference>
<dbReference type="Pfam" id="PF02826">
    <property type="entry name" value="2-Hacid_dh_C"/>
    <property type="match status" value="1"/>
</dbReference>
<name>F4KTK2_HALH1</name>
<evidence type="ECO:0000313" key="8">
    <source>
        <dbReference type="Proteomes" id="UP000008461"/>
    </source>
</evidence>
<evidence type="ECO:0000256" key="3">
    <source>
        <dbReference type="ARBA" id="ARBA00023027"/>
    </source>
</evidence>
<dbReference type="GO" id="GO:0004617">
    <property type="term" value="F:phosphoglycerate dehydrogenase activity"/>
    <property type="evidence" value="ECO:0007669"/>
    <property type="project" value="UniProtKB-EC"/>
</dbReference>
<keyword evidence="8" id="KW-1185">Reference proteome</keyword>
<evidence type="ECO:0000256" key="2">
    <source>
        <dbReference type="ARBA" id="ARBA00023002"/>
    </source>
</evidence>
<accession>F4KTK2</accession>
<proteinExistence type="inferred from homology"/>
<evidence type="ECO:0000259" key="6">
    <source>
        <dbReference type="Pfam" id="PF02826"/>
    </source>
</evidence>
<gene>
    <name evidence="7" type="ordered locus">Halhy_5552</name>
</gene>
<dbReference type="Proteomes" id="UP000008461">
    <property type="component" value="Chromosome"/>
</dbReference>
<evidence type="ECO:0000259" key="5">
    <source>
        <dbReference type="Pfam" id="PF00389"/>
    </source>
</evidence>
<feature type="domain" description="D-isomer specific 2-hydroxyacid dehydrogenase NAD-binding" evidence="6">
    <location>
        <begin position="109"/>
        <end position="293"/>
    </location>
</feature>
<dbReference type="PANTHER" id="PTHR42789">
    <property type="entry name" value="D-ISOMER SPECIFIC 2-HYDROXYACID DEHYDROGENASE FAMILY PROTEIN (AFU_ORTHOLOGUE AFUA_6G10090)"/>
    <property type="match status" value="1"/>
</dbReference>
<dbReference type="SUPFAM" id="SSF52283">
    <property type="entry name" value="Formate/glycerate dehydrogenase catalytic domain-like"/>
    <property type="match status" value="1"/>
</dbReference>
<keyword evidence="2 4" id="KW-0560">Oxidoreductase</keyword>
<dbReference type="Gene3D" id="3.40.50.720">
    <property type="entry name" value="NAD(P)-binding Rossmann-like Domain"/>
    <property type="match status" value="2"/>
</dbReference>
<dbReference type="EMBL" id="CP002691">
    <property type="protein sequence ID" value="AEE53376.1"/>
    <property type="molecule type" value="Genomic_DNA"/>
</dbReference>
<keyword evidence="3" id="KW-0520">NAD</keyword>
<dbReference type="InterPro" id="IPR050857">
    <property type="entry name" value="D-2-hydroxyacid_DH"/>
</dbReference>
<dbReference type="HOGENOM" id="CLU_019796_1_3_10"/>
<sequence>MSKKRRVIFIDNTHPFLFQRLTELGFSCEAHYSTSREEILNQMSDCFGLVLRSRLRIDAAFLARGNELAFVARSGVGLEHIDIETAEQRGVQVLSSPEGSRDTVAEHAIGMLLMLMNNLGLADRQIRAGRWVRAANRGIEIKGKTIGIIGYGNMGSAFAQKISGFGARLIAYDKFKSNYADALVSEVSLEQVWAEADIVTLHIPYLPENYHFVNDAFLQRFQKPIFLVNTARGTILNTVDLVKNLQTGKVLGAALDVFEYEEQSFENLKPTELPEPFQYLRSADNVVLTPHLGGSSVESNEGHARVLAEKIEKLFC</sequence>
<dbReference type="STRING" id="760192.Halhy_5552"/>
<dbReference type="AlphaFoldDB" id="F4KTK2"/>
<evidence type="ECO:0000256" key="1">
    <source>
        <dbReference type="ARBA" id="ARBA00005854"/>
    </source>
</evidence>
<feature type="domain" description="D-isomer specific 2-hydroxyacid dehydrogenase catalytic" evidence="5">
    <location>
        <begin position="18"/>
        <end position="313"/>
    </location>
</feature>
<reference evidence="7 8" key="1">
    <citation type="journal article" date="2011" name="Stand. Genomic Sci.">
        <title>Complete genome sequence of Haliscomenobacter hydrossis type strain (O).</title>
        <authorList>
            <consortium name="US DOE Joint Genome Institute (JGI-PGF)"/>
            <person name="Daligault H."/>
            <person name="Lapidus A."/>
            <person name="Zeytun A."/>
            <person name="Nolan M."/>
            <person name="Lucas S."/>
            <person name="Del Rio T.G."/>
            <person name="Tice H."/>
            <person name="Cheng J.F."/>
            <person name="Tapia R."/>
            <person name="Han C."/>
            <person name="Goodwin L."/>
            <person name="Pitluck S."/>
            <person name="Liolios K."/>
            <person name="Pagani I."/>
            <person name="Ivanova N."/>
            <person name="Huntemann M."/>
            <person name="Mavromatis K."/>
            <person name="Mikhailova N."/>
            <person name="Pati A."/>
            <person name="Chen A."/>
            <person name="Palaniappan K."/>
            <person name="Land M."/>
            <person name="Hauser L."/>
            <person name="Brambilla E.M."/>
            <person name="Rohde M."/>
            <person name="Verbarg S."/>
            <person name="Goker M."/>
            <person name="Bristow J."/>
            <person name="Eisen J.A."/>
            <person name="Markowitz V."/>
            <person name="Hugenholtz P."/>
            <person name="Kyrpides N.C."/>
            <person name="Klenk H.P."/>
            <person name="Woyke T."/>
        </authorList>
    </citation>
    <scope>NUCLEOTIDE SEQUENCE [LARGE SCALE GENOMIC DNA]</scope>
    <source>
        <strain evidence="8">ATCC 27775 / DSM 1100 / LMG 10767 / O</strain>
    </source>
</reference>
<dbReference type="InterPro" id="IPR036291">
    <property type="entry name" value="NAD(P)-bd_dom_sf"/>
</dbReference>
<dbReference type="Pfam" id="PF00389">
    <property type="entry name" value="2-Hacid_dh"/>
    <property type="match status" value="1"/>
</dbReference>
<dbReference type="KEGG" id="hhy:Halhy_5552"/>
<dbReference type="GO" id="GO:0051287">
    <property type="term" value="F:NAD binding"/>
    <property type="evidence" value="ECO:0007669"/>
    <property type="project" value="InterPro"/>
</dbReference>
<protein>
    <submittedName>
        <fullName evidence="7">Phosphoglycerate dehydrogenase</fullName>
        <ecNumber evidence="7">1.1.1.95</ecNumber>
    </submittedName>
</protein>